<reference evidence="3 4" key="1">
    <citation type="submission" date="2020-07" db="EMBL/GenBank/DDBJ databases">
        <title>Comparative genomics of pyrophilous fungi reveals a link between fire events and developmental genes.</title>
        <authorList>
            <consortium name="DOE Joint Genome Institute"/>
            <person name="Steindorff A.S."/>
            <person name="Carver A."/>
            <person name="Calhoun S."/>
            <person name="Stillman K."/>
            <person name="Liu H."/>
            <person name="Lipzen A."/>
            <person name="Pangilinan J."/>
            <person name="Labutti K."/>
            <person name="Bruns T.D."/>
            <person name="Grigoriev I.V."/>
        </authorList>
    </citation>
    <scope>NUCLEOTIDE SEQUENCE [LARGE SCALE GENOMIC DNA]</scope>
    <source>
        <strain evidence="3 4">CBS 144469</strain>
    </source>
</reference>
<evidence type="ECO:0000256" key="1">
    <source>
        <dbReference type="SAM" id="SignalP"/>
    </source>
</evidence>
<dbReference type="Proteomes" id="UP000521943">
    <property type="component" value="Unassembled WGS sequence"/>
</dbReference>
<sequence>MRISLFAILPIVLALASTATAYYDDDFEARDYTEDLVTRDYGDNILGARHLIVDISTRDLVEELTRRRELEPKPKFRCSCGLPFWKFKKQAVPHIPHGHPELPALLNNLGNAFTCHYEVTGKLTEINGAILMKQKAVNLTPKGHPDLPRRLNNLGNSFARRFEQTSELADITAAILVHQKALDLTPKGDPNMPARLSNLGSSFACRFNQTAALADISRAVALRREATDLVPPQQRAVDLTLMGHPQLPCRLNNLGGSFIRRFERTDDLSDLTEAISLRQKAVNITPAGHADLPLYLHGLGSAQDLRSPGASAQNSGGYHSSWSSQSTARLNNLGNAFNYRFEQTREPTDVSEAVSLHQKAVDLTPAGYSNLPTYIGNLAHSLTSRFEWASIRTYPTRPCCGKGHWGLLHGDLGDLESSLSMYKASATSNVGPPRDKLDAATRWARRLIQHHPQSPEIGRCLVWNQLNNLRTPLDDLRIRDENLAQSIADTSKALEHAGSSRHQAHADMPLSKKIVLEDEARAHLDLARKWDGLLKTARAIPGFESFLVPSPCSTLMQHLPESGPIVLINIDDRDPTYPIREVEPRGVRPAPIGKRGEDVSVHRVLRGLFEEVVKPILDTLGFSKFDRTAADVPPRLWWCPTGALSFLPLHAAGIYRGPNQESVNDYAVSSYTPTITALTDRVKNHRLDDSTASGLFLTSQPSEVRSIYERAKESGVDALKLEGDDMTVAQCLEHMQAFSCIHLACHGSQNAAEPLQSRFLFHQGSLELGTILKSNLKHADLAFLSACQTSTGKETLSDEAVHLAAGMLAAGYRRVVGTMWSIGDKPAHDVATMFYDYLFARQVGTGGTAFDGTHSALALHHATQQLRLSLDDSEKPLLTWIPFVHFGL</sequence>
<evidence type="ECO:0000313" key="4">
    <source>
        <dbReference type="Proteomes" id="UP000521943"/>
    </source>
</evidence>
<dbReference type="Pfam" id="PF12770">
    <property type="entry name" value="CHAT"/>
    <property type="match status" value="1"/>
</dbReference>
<protein>
    <submittedName>
        <fullName evidence="3">CHAT domain-containing protein</fullName>
    </submittedName>
</protein>
<comment type="caution">
    <text evidence="3">The sequence shown here is derived from an EMBL/GenBank/DDBJ whole genome shotgun (WGS) entry which is preliminary data.</text>
</comment>
<dbReference type="EMBL" id="JACGCI010000015">
    <property type="protein sequence ID" value="KAF6759589.1"/>
    <property type="molecule type" value="Genomic_DNA"/>
</dbReference>
<dbReference type="AlphaFoldDB" id="A0A8H6MB90"/>
<proteinExistence type="predicted"/>
<dbReference type="OrthoDB" id="9991317at2759"/>
<gene>
    <name evidence="3" type="ORF">DFP72DRAFT_1166967</name>
</gene>
<feature type="chain" id="PRO_5034108089" evidence="1">
    <location>
        <begin position="22"/>
        <end position="888"/>
    </location>
</feature>
<evidence type="ECO:0000259" key="2">
    <source>
        <dbReference type="Pfam" id="PF12770"/>
    </source>
</evidence>
<keyword evidence="4" id="KW-1185">Reference proteome</keyword>
<organism evidence="3 4">
    <name type="scientific">Ephemerocybe angulata</name>
    <dbReference type="NCBI Taxonomy" id="980116"/>
    <lineage>
        <taxon>Eukaryota</taxon>
        <taxon>Fungi</taxon>
        <taxon>Dikarya</taxon>
        <taxon>Basidiomycota</taxon>
        <taxon>Agaricomycotina</taxon>
        <taxon>Agaricomycetes</taxon>
        <taxon>Agaricomycetidae</taxon>
        <taxon>Agaricales</taxon>
        <taxon>Agaricineae</taxon>
        <taxon>Psathyrellaceae</taxon>
        <taxon>Ephemerocybe</taxon>
    </lineage>
</organism>
<name>A0A8H6MB90_9AGAR</name>
<dbReference type="InterPro" id="IPR024983">
    <property type="entry name" value="CHAT_dom"/>
</dbReference>
<evidence type="ECO:0000313" key="3">
    <source>
        <dbReference type="EMBL" id="KAF6759589.1"/>
    </source>
</evidence>
<dbReference type="PANTHER" id="PTHR19959:SF119">
    <property type="entry name" value="FUNGAL LIPASE-LIKE DOMAIN-CONTAINING PROTEIN"/>
    <property type="match status" value="1"/>
</dbReference>
<accession>A0A8H6MB90</accession>
<feature type="signal peptide" evidence="1">
    <location>
        <begin position="1"/>
        <end position="21"/>
    </location>
</feature>
<feature type="domain" description="CHAT" evidence="2">
    <location>
        <begin position="603"/>
        <end position="887"/>
    </location>
</feature>
<dbReference type="SUPFAM" id="SSF48452">
    <property type="entry name" value="TPR-like"/>
    <property type="match status" value="1"/>
</dbReference>
<keyword evidence="1" id="KW-0732">Signal</keyword>
<dbReference type="InterPro" id="IPR011990">
    <property type="entry name" value="TPR-like_helical_dom_sf"/>
</dbReference>
<dbReference type="PANTHER" id="PTHR19959">
    <property type="entry name" value="KINESIN LIGHT CHAIN"/>
    <property type="match status" value="1"/>
</dbReference>
<dbReference type="Gene3D" id="1.25.40.10">
    <property type="entry name" value="Tetratricopeptide repeat domain"/>
    <property type="match status" value="1"/>
</dbReference>